<dbReference type="EMBL" id="FSRM01000002">
    <property type="protein sequence ID" value="SIO50144.1"/>
    <property type="molecule type" value="Genomic_DNA"/>
</dbReference>
<organism evidence="4 5">
    <name type="scientific">Paraburkholderia phenazinium</name>
    <dbReference type="NCBI Taxonomy" id="60549"/>
    <lineage>
        <taxon>Bacteria</taxon>
        <taxon>Pseudomonadati</taxon>
        <taxon>Pseudomonadota</taxon>
        <taxon>Betaproteobacteria</taxon>
        <taxon>Burkholderiales</taxon>
        <taxon>Burkholderiaceae</taxon>
        <taxon>Paraburkholderia</taxon>
    </lineage>
</organism>
<dbReference type="RefSeq" id="WP_074267617.1">
    <property type="nucleotide sequence ID" value="NZ_FSRM01000002.1"/>
</dbReference>
<protein>
    <submittedName>
        <fullName evidence="4">ThiF family protein</fullName>
    </submittedName>
</protein>
<evidence type="ECO:0000313" key="5">
    <source>
        <dbReference type="Proteomes" id="UP000184693"/>
    </source>
</evidence>
<name>A0A1N6K0M9_9BURK</name>
<dbReference type="InterPro" id="IPR046741">
    <property type="entry name" value="DUF6791"/>
</dbReference>
<reference evidence="5 6" key="1">
    <citation type="submission" date="2016-11" db="EMBL/GenBank/DDBJ databases">
        <authorList>
            <person name="Jaros S."/>
            <person name="Januszkiewicz K."/>
            <person name="Wedrychowicz H."/>
        </authorList>
    </citation>
    <scope>NUCLEOTIDE SEQUENCE [LARGE SCALE GENOMIC DNA]</scope>
    <source>
        <strain evidence="4 5">GAS86</strain>
        <strain evidence="3 6">GAS95</strain>
    </source>
</reference>
<dbReference type="NCBIfam" id="NF004804">
    <property type="entry name" value="PRK06153.1-3"/>
    <property type="match status" value="1"/>
</dbReference>
<dbReference type="AlphaFoldDB" id="A0A1N6K0M9"/>
<evidence type="ECO:0000259" key="1">
    <source>
        <dbReference type="Pfam" id="PF00899"/>
    </source>
</evidence>
<dbReference type="InterPro" id="IPR000594">
    <property type="entry name" value="ThiF_NAD_FAD-bd"/>
</dbReference>
<dbReference type="OrthoDB" id="8773615at2"/>
<dbReference type="InterPro" id="IPR035985">
    <property type="entry name" value="Ubiquitin-activating_enz"/>
</dbReference>
<evidence type="ECO:0000313" key="6">
    <source>
        <dbReference type="Proteomes" id="UP000185151"/>
    </source>
</evidence>
<dbReference type="Gene3D" id="3.40.50.720">
    <property type="entry name" value="NAD(P)-binding Rossmann-like Domain"/>
    <property type="match status" value="1"/>
</dbReference>
<accession>A0A1N6K0M9</accession>
<dbReference type="Proteomes" id="UP000185151">
    <property type="component" value="Unassembled WGS sequence"/>
</dbReference>
<evidence type="ECO:0000259" key="2">
    <source>
        <dbReference type="Pfam" id="PF20590"/>
    </source>
</evidence>
<proteinExistence type="predicted"/>
<dbReference type="EMBL" id="FSRU01000001">
    <property type="protein sequence ID" value="SIO41593.1"/>
    <property type="molecule type" value="Genomic_DNA"/>
</dbReference>
<dbReference type="SUPFAM" id="SSF69572">
    <property type="entry name" value="Activating enzymes of the ubiquitin-like proteins"/>
    <property type="match status" value="1"/>
</dbReference>
<dbReference type="Proteomes" id="UP000184693">
    <property type="component" value="Unassembled WGS sequence"/>
</dbReference>
<gene>
    <name evidence="3" type="ORF">SAMN05444165_2982</name>
    <name evidence="4" type="ORF">SAMN05444168_5675</name>
</gene>
<dbReference type="GO" id="GO:0008641">
    <property type="term" value="F:ubiquitin-like modifier activating enzyme activity"/>
    <property type="evidence" value="ECO:0007669"/>
    <property type="project" value="InterPro"/>
</dbReference>
<dbReference type="CDD" id="cd01483">
    <property type="entry name" value="E1_enzyme_family"/>
    <property type="match status" value="1"/>
</dbReference>
<feature type="domain" description="THIF-type NAD/FAD binding fold" evidence="1">
    <location>
        <begin position="173"/>
        <end position="299"/>
    </location>
</feature>
<evidence type="ECO:0000313" key="4">
    <source>
        <dbReference type="EMBL" id="SIO50144.1"/>
    </source>
</evidence>
<dbReference type="NCBIfam" id="NF004805">
    <property type="entry name" value="PRK06153.1-4"/>
    <property type="match status" value="1"/>
</dbReference>
<dbReference type="Pfam" id="PF20590">
    <property type="entry name" value="DUF6791"/>
    <property type="match status" value="1"/>
</dbReference>
<feature type="domain" description="DUF6791" evidence="2">
    <location>
        <begin position="10"/>
        <end position="161"/>
    </location>
</feature>
<keyword evidence="6" id="KW-1185">Reference proteome</keyword>
<sequence length="395" mass="44619">MSLRLIALNQDLRRLRDEGYELEIRSGYLLVHSIPYVNSRREVCLGVLVSEMNMASPDVLDRPNTHQIYFVGEHPCNPDGSELVQIKNGTKTYQLADNLVANHYFSNKPKSGAYENYYEKVTTYANVISNQARALDPTVDARTWKTVDSAEDESVFLYEDTASSRAGIQAIAARLKHQRIAIVGLGGTGAYVLDLVAKTHAKEIHLYDGDPYRQHNAFRSPGAASREMLNRRLSKVAYWVEVYSAMRKGVVPHEVMISETNVAELSGYDFVFICVDKGEVRQLIVRELERQTVRFIDVGMGINLTEDGSQLWGTCRITTSTPATRALASARIPKVDRDDEIYGSNIQITDLNCLNATLAVMKWKRLSQFYVDDRNEYDSTYNVNLNQLTNEEPES</sequence>
<dbReference type="Pfam" id="PF00899">
    <property type="entry name" value="ThiF"/>
    <property type="match status" value="1"/>
</dbReference>
<evidence type="ECO:0000313" key="3">
    <source>
        <dbReference type="EMBL" id="SIO41593.1"/>
    </source>
</evidence>